<dbReference type="PRINTS" id="PR00421">
    <property type="entry name" value="THIOREDOXIN"/>
</dbReference>
<evidence type="ECO:0000256" key="4">
    <source>
        <dbReference type="ARBA" id="ARBA00023157"/>
    </source>
</evidence>
<feature type="compositionally biased region" description="Basic and acidic residues" evidence="7">
    <location>
        <begin position="435"/>
        <end position="450"/>
    </location>
</feature>
<evidence type="ECO:0000313" key="10">
    <source>
        <dbReference type="EMBL" id="SPO02573.1"/>
    </source>
</evidence>
<evidence type="ECO:0000256" key="5">
    <source>
        <dbReference type="ARBA" id="ARBA00023235"/>
    </source>
</evidence>
<dbReference type="AlphaFoldDB" id="A0AAE8N035"/>
<dbReference type="Gene3D" id="3.40.30.10">
    <property type="entry name" value="Glutaredoxin"/>
    <property type="match status" value="2"/>
</dbReference>
<organism evidence="10 11">
    <name type="scientific">Cephalotrichum gorgonifer</name>
    <dbReference type="NCBI Taxonomy" id="2041049"/>
    <lineage>
        <taxon>Eukaryota</taxon>
        <taxon>Fungi</taxon>
        <taxon>Dikarya</taxon>
        <taxon>Ascomycota</taxon>
        <taxon>Pezizomycotina</taxon>
        <taxon>Sordariomycetes</taxon>
        <taxon>Hypocreomycetidae</taxon>
        <taxon>Microascales</taxon>
        <taxon>Microascaceae</taxon>
        <taxon>Cephalotrichum</taxon>
    </lineage>
</organism>
<keyword evidence="6" id="KW-0676">Redox-active center</keyword>
<dbReference type="PROSITE" id="PS00194">
    <property type="entry name" value="THIOREDOXIN_1"/>
    <property type="match status" value="1"/>
</dbReference>
<feature type="region of interest" description="Disordered" evidence="7">
    <location>
        <begin position="428"/>
        <end position="450"/>
    </location>
</feature>
<dbReference type="Proteomes" id="UP001187682">
    <property type="component" value="Unassembled WGS sequence"/>
</dbReference>
<evidence type="ECO:0000256" key="7">
    <source>
        <dbReference type="SAM" id="MobiDB-lite"/>
    </source>
</evidence>
<dbReference type="GO" id="GO:0015035">
    <property type="term" value="F:protein-disulfide reductase activity"/>
    <property type="evidence" value="ECO:0007669"/>
    <property type="project" value="TreeGrafter"/>
</dbReference>
<dbReference type="EC" id="5.3.4.1" evidence="3"/>
<dbReference type="SUPFAM" id="SSF52833">
    <property type="entry name" value="Thioredoxin-like"/>
    <property type="match status" value="2"/>
</dbReference>
<dbReference type="PANTHER" id="PTHR45815">
    <property type="entry name" value="PROTEIN DISULFIDE-ISOMERASE A6"/>
    <property type="match status" value="1"/>
</dbReference>
<dbReference type="InterPro" id="IPR013766">
    <property type="entry name" value="Thioredoxin_domain"/>
</dbReference>
<keyword evidence="8" id="KW-0732">Signal</keyword>
<comment type="subcellular location">
    <subcellularLocation>
        <location evidence="2">Endoplasmic reticulum lumen</location>
    </subcellularLocation>
</comment>
<keyword evidence="4" id="KW-1015">Disulfide bond</keyword>
<dbReference type="PROSITE" id="PS51352">
    <property type="entry name" value="THIOREDOXIN_2"/>
    <property type="match status" value="1"/>
</dbReference>
<gene>
    <name evidence="10" type="ORF">DNG_05246</name>
</gene>
<evidence type="ECO:0000256" key="8">
    <source>
        <dbReference type="SAM" id="SignalP"/>
    </source>
</evidence>
<feature type="signal peptide" evidence="8">
    <location>
        <begin position="1"/>
        <end position="19"/>
    </location>
</feature>
<dbReference type="EMBL" id="ONZQ02000006">
    <property type="protein sequence ID" value="SPO02573.1"/>
    <property type="molecule type" value="Genomic_DNA"/>
</dbReference>
<evidence type="ECO:0000256" key="6">
    <source>
        <dbReference type="ARBA" id="ARBA00023284"/>
    </source>
</evidence>
<dbReference type="Pfam" id="PF00085">
    <property type="entry name" value="Thioredoxin"/>
    <property type="match status" value="1"/>
</dbReference>
<evidence type="ECO:0000313" key="11">
    <source>
        <dbReference type="Proteomes" id="UP001187682"/>
    </source>
</evidence>
<reference evidence="10" key="1">
    <citation type="submission" date="2018-03" db="EMBL/GenBank/DDBJ databases">
        <authorList>
            <person name="Guldener U."/>
        </authorList>
    </citation>
    <scope>NUCLEOTIDE SEQUENCE</scope>
</reference>
<keyword evidence="5 10" id="KW-0413">Isomerase</keyword>
<dbReference type="GO" id="GO:0003756">
    <property type="term" value="F:protein disulfide isomerase activity"/>
    <property type="evidence" value="ECO:0007669"/>
    <property type="project" value="UniProtKB-EC"/>
</dbReference>
<dbReference type="InterPro" id="IPR057305">
    <property type="entry name" value="Thioredox_PDIA6_C"/>
</dbReference>
<proteinExistence type="predicted"/>
<dbReference type="GO" id="GO:0005788">
    <property type="term" value="C:endoplasmic reticulum lumen"/>
    <property type="evidence" value="ECO:0007669"/>
    <property type="project" value="UniProtKB-SubCell"/>
</dbReference>
<sequence length="450" mass="47950">MHYSSSLISGLALLGSAQAAFYSKNSPVLQVGAKNYDRLIAKSNHTSIVEFYAPWCGHCQNLKPAYEKAATNLAGLAHVAAVDCDDDANKALCSTMGVRGFPTLKIVRPGKKTGAPMVEDYNGARTATGIVEAVVDKINNHVKRVTDKDLSDFLSEGGEERPRALLFTEKGTTSALLRSIAIDFLGVIPVGQVRSKESAAVEKFGITSFPTLVVLPGGDKEAVAYIGDMKKAPIVEFLSQFGSPNPDPAPSKSDKKAKKPKAKKSEEPAAAEEPVVVAEPEPEASEQQPPAKAQPPPIATLMTADELAKECLGPKTGTCVLALVPEEKHEGADALLETLADLVQRNVQANRALFPLYAVPAVNPRHGALVGGLKLAGEVELVAVNAKRGWWRHYEGDYSLTSVAEWVDAIRLSEGAKSKLPEGIVVEAESAETQESAKAEEATQEAHDEL</sequence>
<dbReference type="GO" id="GO:0034976">
    <property type="term" value="P:response to endoplasmic reticulum stress"/>
    <property type="evidence" value="ECO:0007669"/>
    <property type="project" value="TreeGrafter"/>
</dbReference>
<evidence type="ECO:0000256" key="1">
    <source>
        <dbReference type="ARBA" id="ARBA00001182"/>
    </source>
</evidence>
<dbReference type="PANTHER" id="PTHR45815:SF3">
    <property type="entry name" value="PROTEIN DISULFIDE-ISOMERASE A6"/>
    <property type="match status" value="1"/>
</dbReference>
<name>A0AAE8N035_9PEZI</name>
<feature type="compositionally biased region" description="Low complexity" evidence="7">
    <location>
        <begin position="271"/>
        <end position="291"/>
    </location>
</feature>
<accession>A0AAE8N035</accession>
<comment type="catalytic activity">
    <reaction evidence="1">
        <text>Catalyzes the rearrangement of -S-S- bonds in proteins.</text>
        <dbReference type="EC" id="5.3.4.1"/>
    </reaction>
</comment>
<comment type="caution">
    <text evidence="10">The sequence shown here is derived from an EMBL/GenBank/DDBJ whole genome shotgun (WGS) entry which is preliminary data.</text>
</comment>
<evidence type="ECO:0000256" key="3">
    <source>
        <dbReference type="ARBA" id="ARBA00012723"/>
    </source>
</evidence>
<feature type="region of interest" description="Disordered" evidence="7">
    <location>
        <begin position="240"/>
        <end position="297"/>
    </location>
</feature>
<protein>
    <recommendedName>
        <fullName evidence="3">protein disulfide-isomerase</fullName>
        <ecNumber evidence="3">5.3.4.1</ecNumber>
    </recommendedName>
</protein>
<feature type="domain" description="Thioredoxin" evidence="9">
    <location>
        <begin position="12"/>
        <end position="140"/>
    </location>
</feature>
<dbReference type="CDD" id="cd03002">
    <property type="entry name" value="PDI_a_MPD1_like"/>
    <property type="match status" value="1"/>
</dbReference>
<feature type="chain" id="PRO_5041937098" description="protein disulfide-isomerase" evidence="8">
    <location>
        <begin position="20"/>
        <end position="450"/>
    </location>
</feature>
<dbReference type="InterPro" id="IPR017937">
    <property type="entry name" value="Thioredoxin_CS"/>
</dbReference>
<evidence type="ECO:0000259" key="9">
    <source>
        <dbReference type="PROSITE" id="PS51352"/>
    </source>
</evidence>
<evidence type="ECO:0000256" key="2">
    <source>
        <dbReference type="ARBA" id="ARBA00004319"/>
    </source>
</evidence>
<keyword evidence="11" id="KW-1185">Reference proteome</keyword>
<dbReference type="Pfam" id="PF24541">
    <property type="entry name" value="Thioredox_PDIA6_C"/>
    <property type="match status" value="1"/>
</dbReference>
<dbReference type="InterPro" id="IPR036249">
    <property type="entry name" value="Thioredoxin-like_sf"/>
</dbReference>